<organism evidence="2 3">
    <name type="scientific">Ceratopteris richardii</name>
    <name type="common">Triangle waterfern</name>
    <dbReference type="NCBI Taxonomy" id="49495"/>
    <lineage>
        <taxon>Eukaryota</taxon>
        <taxon>Viridiplantae</taxon>
        <taxon>Streptophyta</taxon>
        <taxon>Embryophyta</taxon>
        <taxon>Tracheophyta</taxon>
        <taxon>Polypodiopsida</taxon>
        <taxon>Polypodiidae</taxon>
        <taxon>Polypodiales</taxon>
        <taxon>Pteridineae</taxon>
        <taxon>Pteridaceae</taxon>
        <taxon>Parkerioideae</taxon>
        <taxon>Ceratopteris</taxon>
    </lineage>
</organism>
<dbReference type="GO" id="GO:0005737">
    <property type="term" value="C:cytoplasm"/>
    <property type="evidence" value="ECO:0007669"/>
    <property type="project" value="TreeGrafter"/>
</dbReference>
<keyword evidence="3" id="KW-1185">Reference proteome</keyword>
<dbReference type="EMBL" id="CM035435">
    <property type="protein sequence ID" value="KAH7290527.1"/>
    <property type="molecule type" value="Genomic_DNA"/>
</dbReference>
<name>A0A8T2R3E6_CERRI</name>
<comment type="caution">
    <text evidence="2">The sequence shown here is derived from an EMBL/GenBank/DDBJ whole genome shotgun (WGS) entry which is preliminary data.</text>
</comment>
<dbReference type="AlphaFoldDB" id="A0A8T2R3E6"/>
<dbReference type="Proteomes" id="UP000825935">
    <property type="component" value="Chromosome 30"/>
</dbReference>
<evidence type="ECO:0000313" key="3">
    <source>
        <dbReference type="Proteomes" id="UP000825935"/>
    </source>
</evidence>
<dbReference type="PANTHER" id="PTHR21096:SF0">
    <property type="entry name" value="PROTEIN FAM136A"/>
    <property type="match status" value="1"/>
</dbReference>
<evidence type="ECO:0008006" key="4">
    <source>
        <dbReference type="Google" id="ProtNLM"/>
    </source>
</evidence>
<dbReference type="InterPro" id="IPR008560">
    <property type="entry name" value="DUF842_euk"/>
</dbReference>
<protein>
    <recommendedName>
        <fullName evidence="4">Protein FAM136A</fullName>
    </recommendedName>
</protein>
<dbReference type="Pfam" id="PF05811">
    <property type="entry name" value="DUF842"/>
    <property type="match status" value="1"/>
</dbReference>
<accession>A0A8T2R3E6</accession>
<sequence>MDYYGRDPSAAAADLQRELQAAADEAFSDVQNYVNFTLQRAYYKCSYECFEKSRKHEDISACVERCGAPMLKANALVQNEISRFQERLTRNLMVCQDRYEAQKMVQAGIGSSKEFEQCMEGVVREQMKMLPHLAAQLKSRLPSAPS</sequence>
<dbReference type="OrthoDB" id="9975421at2759"/>
<gene>
    <name evidence="2" type="ORF">KP509_30G051900</name>
</gene>
<proteinExistence type="inferred from homology"/>
<evidence type="ECO:0000256" key="1">
    <source>
        <dbReference type="ARBA" id="ARBA00009952"/>
    </source>
</evidence>
<dbReference type="PANTHER" id="PTHR21096">
    <property type="entry name" value="PROTEIN FAM136A"/>
    <property type="match status" value="1"/>
</dbReference>
<reference evidence="2" key="1">
    <citation type="submission" date="2021-08" db="EMBL/GenBank/DDBJ databases">
        <title>WGS assembly of Ceratopteris richardii.</title>
        <authorList>
            <person name="Marchant D.B."/>
            <person name="Chen G."/>
            <person name="Jenkins J."/>
            <person name="Shu S."/>
            <person name="Leebens-Mack J."/>
            <person name="Grimwood J."/>
            <person name="Schmutz J."/>
            <person name="Soltis P."/>
            <person name="Soltis D."/>
            <person name="Chen Z.-H."/>
        </authorList>
    </citation>
    <scope>NUCLEOTIDE SEQUENCE</scope>
    <source>
        <strain evidence="2">Whitten #5841</strain>
        <tissue evidence="2">Leaf</tissue>
    </source>
</reference>
<evidence type="ECO:0000313" key="2">
    <source>
        <dbReference type="EMBL" id="KAH7290527.1"/>
    </source>
</evidence>
<dbReference type="OMA" id="EMEGCVV"/>
<comment type="similarity">
    <text evidence="1">Belongs to the FAM136 family.</text>
</comment>